<evidence type="ECO:0000313" key="2">
    <source>
        <dbReference type="Proteomes" id="UP000774570"/>
    </source>
</evidence>
<proteinExistence type="predicted"/>
<dbReference type="RefSeq" id="WP_220166016.1">
    <property type="nucleotide sequence ID" value="NZ_JAIBOA010000006.1"/>
</dbReference>
<reference evidence="1 2" key="1">
    <citation type="submission" date="2021-07" db="EMBL/GenBank/DDBJ databases">
        <title>Actinomadura sp. PM05-2 isolated from lichen.</title>
        <authorList>
            <person name="Somphong A."/>
            <person name="Phongsopitanun W."/>
            <person name="Tanasupawat S."/>
            <person name="Peongsungnone V."/>
        </authorList>
    </citation>
    <scope>NUCLEOTIDE SEQUENCE [LARGE SCALE GENOMIC DNA]</scope>
    <source>
        <strain evidence="1 2">PM05-2</strain>
    </source>
</reference>
<name>A0ABS7FU08_9ACTN</name>
<dbReference type="Proteomes" id="UP000774570">
    <property type="component" value="Unassembled WGS sequence"/>
</dbReference>
<dbReference type="EMBL" id="JAIBOA010000006">
    <property type="protein sequence ID" value="MBW8483072.1"/>
    <property type="molecule type" value="Genomic_DNA"/>
</dbReference>
<sequence length="47" mass="4801">MENTAETRTPPAPDVVGRPCQMCGSPVKDAAQVGDDLLALSPCGCVV</sequence>
<organism evidence="1 2">
    <name type="scientific">Actinomadura parmotrematis</name>
    <dbReference type="NCBI Taxonomy" id="2864039"/>
    <lineage>
        <taxon>Bacteria</taxon>
        <taxon>Bacillati</taxon>
        <taxon>Actinomycetota</taxon>
        <taxon>Actinomycetes</taxon>
        <taxon>Streptosporangiales</taxon>
        <taxon>Thermomonosporaceae</taxon>
        <taxon>Actinomadura</taxon>
    </lineage>
</organism>
<evidence type="ECO:0000313" key="1">
    <source>
        <dbReference type="EMBL" id="MBW8483072.1"/>
    </source>
</evidence>
<gene>
    <name evidence="1" type="ORF">K1Y72_11875</name>
</gene>
<comment type="caution">
    <text evidence="1">The sequence shown here is derived from an EMBL/GenBank/DDBJ whole genome shotgun (WGS) entry which is preliminary data.</text>
</comment>
<accession>A0ABS7FU08</accession>
<keyword evidence="2" id="KW-1185">Reference proteome</keyword>
<protein>
    <submittedName>
        <fullName evidence="1">Uncharacterized protein</fullName>
    </submittedName>
</protein>